<evidence type="ECO:0000256" key="2">
    <source>
        <dbReference type="ARBA" id="ARBA00023136"/>
    </source>
</evidence>
<dbReference type="AlphaFoldDB" id="A0A318SIK0"/>
<dbReference type="Proteomes" id="UP000247540">
    <property type="component" value="Unassembled WGS sequence"/>
</dbReference>
<gene>
    <name evidence="7" type="ORF">DFQ15_1049</name>
</gene>
<comment type="caution">
    <text evidence="7">The sequence shown here is derived from an EMBL/GenBank/DDBJ whole genome shotgun (WGS) entry which is preliminary data.</text>
</comment>
<dbReference type="SUPFAM" id="SSF103088">
    <property type="entry name" value="OmpA-like"/>
    <property type="match status" value="1"/>
</dbReference>
<dbReference type="PRINTS" id="PR01021">
    <property type="entry name" value="OMPADOMAIN"/>
</dbReference>
<evidence type="ECO:0000256" key="3">
    <source>
        <dbReference type="ARBA" id="ARBA00023237"/>
    </source>
</evidence>
<dbReference type="Pfam" id="PF00691">
    <property type="entry name" value="OmpA"/>
    <property type="match status" value="1"/>
</dbReference>
<accession>A0A318SIK0</accession>
<dbReference type="EMBL" id="QJTC01000004">
    <property type="protein sequence ID" value="PYE78817.1"/>
    <property type="molecule type" value="Genomic_DNA"/>
</dbReference>
<evidence type="ECO:0000256" key="5">
    <source>
        <dbReference type="SAM" id="MobiDB-lite"/>
    </source>
</evidence>
<dbReference type="InterPro" id="IPR006664">
    <property type="entry name" value="OMP_bac"/>
</dbReference>
<keyword evidence="3" id="KW-0998">Cell outer membrane</keyword>
<sequence>MRFGLPASVWWWGGRVGGLLLCVACGAGALSMSARAMTVSRVAGSLRDTPSTFVPVAVPETRWTPVEGGQAVGTGSAESTLQPVAQPAALQSRSPDTSFGATNGADTEFRIFREAEVPRDRLQVTREVLVALQARQTPQQSIVVDLPADVLFDFDRATLRPDAAQALARAAELLRSYPGAPVRINGHTDAKGSDDYNDALSLKRARTVAAALQQDQGRTFPTQGFGKRRPVAHNTAADGSDDPVGRQRNRRVEIVIEPIAPPAGATR</sequence>
<feature type="region of interest" description="Disordered" evidence="5">
    <location>
        <begin position="219"/>
        <end position="249"/>
    </location>
</feature>
<name>A0A318SIK0_9BURK</name>
<reference evidence="7 8" key="1">
    <citation type="submission" date="2018-06" db="EMBL/GenBank/DDBJ databases">
        <title>Genomic Encyclopedia of Type Strains, Phase III (KMG-III): the genomes of soil and plant-associated and newly described type strains.</title>
        <authorList>
            <person name="Whitman W."/>
        </authorList>
    </citation>
    <scope>NUCLEOTIDE SEQUENCE [LARGE SCALE GENOMIC DNA]</scope>
    <source>
        <strain evidence="7 8">CECT 7646</strain>
    </source>
</reference>
<evidence type="ECO:0000313" key="7">
    <source>
        <dbReference type="EMBL" id="PYE78817.1"/>
    </source>
</evidence>
<dbReference type="CDD" id="cd07185">
    <property type="entry name" value="OmpA_C-like"/>
    <property type="match status" value="1"/>
</dbReference>
<keyword evidence="2 4" id="KW-0472">Membrane</keyword>
<evidence type="ECO:0000256" key="4">
    <source>
        <dbReference type="PROSITE-ProRule" id="PRU00473"/>
    </source>
</evidence>
<dbReference type="Gene3D" id="3.30.1330.60">
    <property type="entry name" value="OmpA-like domain"/>
    <property type="match status" value="1"/>
</dbReference>
<dbReference type="GO" id="GO:0009279">
    <property type="term" value="C:cell outer membrane"/>
    <property type="evidence" value="ECO:0007669"/>
    <property type="project" value="UniProtKB-SubCell"/>
</dbReference>
<evidence type="ECO:0000259" key="6">
    <source>
        <dbReference type="PROSITE" id="PS51123"/>
    </source>
</evidence>
<dbReference type="PROSITE" id="PS51123">
    <property type="entry name" value="OMPA_2"/>
    <property type="match status" value="1"/>
</dbReference>
<feature type="domain" description="OmpA-like" evidence="6">
    <location>
        <begin position="139"/>
        <end position="260"/>
    </location>
</feature>
<dbReference type="PANTHER" id="PTHR30329:SF21">
    <property type="entry name" value="LIPOPROTEIN YIAD-RELATED"/>
    <property type="match status" value="1"/>
</dbReference>
<proteinExistence type="predicted"/>
<dbReference type="InterPro" id="IPR036737">
    <property type="entry name" value="OmpA-like_sf"/>
</dbReference>
<comment type="subcellular location">
    <subcellularLocation>
        <location evidence="1">Cell outer membrane</location>
    </subcellularLocation>
</comment>
<keyword evidence="8" id="KW-1185">Reference proteome</keyword>
<dbReference type="InterPro" id="IPR006665">
    <property type="entry name" value="OmpA-like"/>
</dbReference>
<protein>
    <submittedName>
        <fullName evidence="7">OmpA family protein</fullName>
    </submittedName>
</protein>
<dbReference type="InterPro" id="IPR050330">
    <property type="entry name" value="Bact_OuterMem_StrucFunc"/>
</dbReference>
<evidence type="ECO:0000313" key="8">
    <source>
        <dbReference type="Proteomes" id="UP000247540"/>
    </source>
</evidence>
<dbReference type="PANTHER" id="PTHR30329">
    <property type="entry name" value="STATOR ELEMENT OF FLAGELLAR MOTOR COMPLEX"/>
    <property type="match status" value="1"/>
</dbReference>
<organism evidence="7 8">
    <name type="scientific">Xylophilus ampelinus</name>
    <dbReference type="NCBI Taxonomy" id="54067"/>
    <lineage>
        <taxon>Bacteria</taxon>
        <taxon>Pseudomonadati</taxon>
        <taxon>Pseudomonadota</taxon>
        <taxon>Betaproteobacteria</taxon>
        <taxon>Burkholderiales</taxon>
        <taxon>Xylophilus</taxon>
    </lineage>
</organism>
<evidence type="ECO:0000256" key="1">
    <source>
        <dbReference type="ARBA" id="ARBA00004442"/>
    </source>
</evidence>